<dbReference type="Proteomes" id="UP000596977">
    <property type="component" value="Unassembled WGS sequence"/>
</dbReference>
<dbReference type="AlphaFoldDB" id="A0A916RQM3"/>
<accession>A0A916RQM3</accession>
<reference evidence="1 2" key="1">
    <citation type="journal article" date="2014" name="Int. J. Syst. Evol. Microbiol.">
        <title>Complete genome sequence of Corynebacterium casei LMG S-19264T (=DSM 44701T), isolated from a smear-ripened cheese.</title>
        <authorList>
            <consortium name="US DOE Joint Genome Institute (JGI-PGF)"/>
            <person name="Walter F."/>
            <person name="Albersmeier A."/>
            <person name="Kalinowski J."/>
            <person name="Ruckert C."/>
        </authorList>
    </citation>
    <scope>NUCLEOTIDE SEQUENCE [LARGE SCALE GENOMIC DNA]</scope>
    <source>
        <strain evidence="1 2">CGMCC 1.15896</strain>
    </source>
</reference>
<name>A0A916RQM3_9HYPH</name>
<evidence type="ECO:0000313" key="1">
    <source>
        <dbReference type="EMBL" id="GGA64612.1"/>
    </source>
</evidence>
<keyword evidence="2" id="KW-1185">Reference proteome</keyword>
<comment type="caution">
    <text evidence="1">The sequence shown here is derived from an EMBL/GenBank/DDBJ whole genome shotgun (WGS) entry which is preliminary data.</text>
</comment>
<evidence type="ECO:0000313" key="2">
    <source>
        <dbReference type="Proteomes" id="UP000596977"/>
    </source>
</evidence>
<dbReference type="EMBL" id="BMKB01000013">
    <property type="protein sequence ID" value="GGA64612.1"/>
    <property type="molecule type" value="Genomic_DNA"/>
</dbReference>
<dbReference type="RefSeq" id="WP_127071380.1">
    <property type="nucleotide sequence ID" value="NZ_BMKB01000013.1"/>
</dbReference>
<protein>
    <submittedName>
        <fullName evidence="1">Uncharacterized protein</fullName>
    </submittedName>
</protein>
<sequence length="75" mass="8075">MVNMKTAKCPTCGGMVLKLAGKAGALCHDQCSNCRDNENEAAYERQQASLMESGGPDDSAYRRDMIAAGRGHLIR</sequence>
<gene>
    <name evidence="1" type="ORF">GCM10011499_38850</name>
</gene>
<organism evidence="1 2">
    <name type="scientific">Pelagibacterium lentulum</name>
    <dbReference type="NCBI Taxonomy" id="2029865"/>
    <lineage>
        <taxon>Bacteria</taxon>
        <taxon>Pseudomonadati</taxon>
        <taxon>Pseudomonadota</taxon>
        <taxon>Alphaproteobacteria</taxon>
        <taxon>Hyphomicrobiales</taxon>
        <taxon>Devosiaceae</taxon>
        <taxon>Pelagibacterium</taxon>
    </lineage>
</organism>
<proteinExistence type="predicted"/>
<dbReference type="OrthoDB" id="466817at2"/>